<dbReference type="AlphaFoldDB" id="V5H7W5"/>
<evidence type="ECO:0000313" key="2">
    <source>
        <dbReference type="EMBL" id="JAB70562.1"/>
    </source>
</evidence>
<organism evidence="2">
    <name type="scientific">Ixodes ricinus</name>
    <name type="common">Common tick</name>
    <name type="synonym">Acarus ricinus</name>
    <dbReference type="NCBI Taxonomy" id="34613"/>
    <lineage>
        <taxon>Eukaryota</taxon>
        <taxon>Metazoa</taxon>
        <taxon>Ecdysozoa</taxon>
        <taxon>Arthropoda</taxon>
        <taxon>Chelicerata</taxon>
        <taxon>Arachnida</taxon>
        <taxon>Acari</taxon>
        <taxon>Parasitiformes</taxon>
        <taxon>Ixodida</taxon>
        <taxon>Ixodoidea</taxon>
        <taxon>Ixodidae</taxon>
        <taxon>Ixodinae</taxon>
        <taxon>Ixodes</taxon>
    </lineage>
</organism>
<protein>
    <recommendedName>
        <fullName evidence="1">Reverse transcriptase zinc-binding domain-containing protein</fullName>
    </recommendedName>
</protein>
<name>V5H7W5_IXORI</name>
<dbReference type="InterPro" id="IPR026960">
    <property type="entry name" value="RVT-Znf"/>
</dbReference>
<dbReference type="Pfam" id="PF13966">
    <property type="entry name" value="zf-RVT"/>
    <property type="match status" value="1"/>
</dbReference>
<proteinExistence type="evidence at transcript level"/>
<dbReference type="EMBL" id="GANP01013906">
    <property type="protein sequence ID" value="JAB70562.1"/>
    <property type="molecule type" value="mRNA"/>
</dbReference>
<feature type="domain" description="Reverse transcriptase zinc-binding" evidence="1">
    <location>
        <begin position="169"/>
        <end position="248"/>
    </location>
</feature>
<evidence type="ECO:0000259" key="1">
    <source>
        <dbReference type="Pfam" id="PF13966"/>
    </source>
</evidence>
<reference evidence="2" key="1">
    <citation type="journal article" date="2015" name="Sci. Rep.">
        <title>Tissue- and time-dependent transcription in Ixodes ricinus salivary glands and midguts when blood feeding on the vertebrate host.</title>
        <authorList>
            <person name="Kotsyfakis M."/>
            <person name="Schwarz A."/>
            <person name="Erhart J."/>
            <person name="Ribeiro J.M."/>
        </authorList>
    </citation>
    <scope>NUCLEOTIDE SEQUENCE</scope>
    <source>
        <tissue evidence="2">Salivary gland and midgut</tissue>
    </source>
</reference>
<sequence length="345" mass="40160">MNWGGRHLSIFARATVCNLFFVAKLWYLLQVLSCSRFCIQKIHRVFAVFVWASTWERTSRTNLFRRVRYGGLSLCHLFIRQVVNRFLFLRDQIDPFLRTVIQVHLCGALPDFVVSTCDGQSGPLSAYLKEVAGAYRFLAVRFSLEYLSSVSRKRLTKDLVELSFSPPLYRALYSSLPGQDVLCRVKKMLIPPNMKTFFFNLHAGTLPVKTWLEEKDIFVPWTVNCLLCKQPESIEHVFLDCWDAVFYWDVLQRTLKKELPLTAHGIRYLPVEKTDSVPYDLIMVIGLHSLWKSRMAVRHADIDMRPACHYFTLSINQLLKMYSFFGETPDWLPVLEGLVSLRSVW</sequence>
<accession>V5H7W5</accession>